<dbReference type="PANTHER" id="PTHR46791">
    <property type="entry name" value="EXPRESSED PROTEIN"/>
    <property type="match status" value="1"/>
</dbReference>
<organism evidence="2 3">
    <name type="scientific">Holothuria leucospilota</name>
    <name type="common">Black long sea cucumber</name>
    <name type="synonym">Mertensiothuria leucospilota</name>
    <dbReference type="NCBI Taxonomy" id="206669"/>
    <lineage>
        <taxon>Eukaryota</taxon>
        <taxon>Metazoa</taxon>
        <taxon>Echinodermata</taxon>
        <taxon>Eleutherozoa</taxon>
        <taxon>Echinozoa</taxon>
        <taxon>Holothuroidea</taxon>
        <taxon>Aspidochirotacea</taxon>
        <taxon>Aspidochirotida</taxon>
        <taxon>Holothuriidae</taxon>
        <taxon>Holothuria</taxon>
    </lineage>
</organism>
<dbReference type="SUPFAM" id="SSF53098">
    <property type="entry name" value="Ribonuclease H-like"/>
    <property type="match status" value="1"/>
</dbReference>
<reference evidence="2" key="1">
    <citation type="submission" date="2021-10" db="EMBL/GenBank/DDBJ databases">
        <title>Tropical sea cucumber genome reveals ecological adaptation and Cuvierian tubules defense mechanism.</title>
        <authorList>
            <person name="Chen T."/>
        </authorList>
    </citation>
    <scope>NUCLEOTIDE SEQUENCE</scope>
    <source>
        <strain evidence="2">Nanhai2018</strain>
        <tissue evidence="2">Muscle</tissue>
    </source>
</reference>
<evidence type="ECO:0000259" key="1">
    <source>
        <dbReference type="Pfam" id="PF24764"/>
    </source>
</evidence>
<dbReference type="InterPro" id="IPR012337">
    <property type="entry name" value="RNaseH-like_sf"/>
</dbReference>
<feature type="domain" description="Integrase core" evidence="1">
    <location>
        <begin position="22"/>
        <end position="203"/>
    </location>
</feature>
<evidence type="ECO:0000313" key="2">
    <source>
        <dbReference type="EMBL" id="KAJ8042513.1"/>
    </source>
</evidence>
<accession>A0A9Q1CB94</accession>
<dbReference type="Proteomes" id="UP001152320">
    <property type="component" value="Chromosome 5"/>
</dbReference>
<keyword evidence="3" id="KW-1185">Reference proteome</keyword>
<dbReference type="OrthoDB" id="6095294at2759"/>
<gene>
    <name evidence="2" type="ORF">HOLleu_13582</name>
</gene>
<dbReference type="PANTHER" id="PTHR46791:SF13">
    <property type="entry name" value="CLR5 DOMAIN-CONTAINING PROTEIN"/>
    <property type="match status" value="1"/>
</dbReference>
<proteinExistence type="predicted"/>
<comment type="caution">
    <text evidence="2">The sequence shown here is derived from an EMBL/GenBank/DDBJ whole genome shotgun (WGS) entry which is preliminary data.</text>
</comment>
<dbReference type="AlphaFoldDB" id="A0A9Q1CB94"/>
<sequence>MQHVLDPVGVENRRARRFRRRIYTARGPNFVIHIDGYDKLKPYGFAIHAAIDGFSRKVLWLTVGPSNNNPRIIGNLFMNFVCRLNGVPFIVRADRGTENTLVAPLQAALRWYHDDAFSRERSFLFGRSTSNQRIECWWSQLRRMCTAFWINFFKDMRDEGIFDNSDPVQVEGMRFCFSHLLQEDLDKAAKEWNQHRIRRQRNMDCPAGIPDMMYFVPEVYGTIDYKRPLDFTVEEIREVREEFCSEYPEYGCARWFTRSLEDILGGLDNYQMPTDIHEARRLFVALKDILLE</sequence>
<dbReference type="EMBL" id="JAIZAY010000005">
    <property type="protein sequence ID" value="KAJ8042513.1"/>
    <property type="molecule type" value="Genomic_DNA"/>
</dbReference>
<evidence type="ECO:0000313" key="3">
    <source>
        <dbReference type="Proteomes" id="UP001152320"/>
    </source>
</evidence>
<protein>
    <recommendedName>
        <fullName evidence="1">Integrase core domain-containing protein</fullName>
    </recommendedName>
</protein>
<dbReference type="InterPro" id="IPR058913">
    <property type="entry name" value="Integrase_dom_put"/>
</dbReference>
<name>A0A9Q1CB94_HOLLE</name>
<dbReference type="Pfam" id="PF24764">
    <property type="entry name" value="rva_4"/>
    <property type="match status" value="1"/>
</dbReference>